<accession>E3N5J4</accession>
<feature type="signal peptide" evidence="1">
    <location>
        <begin position="1"/>
        <end position="19"/>
    </location>
</feature>
<organism evidence="3">
    <name type="scientific">Caenorhabditis remanei</name>
    <name type="common">Caenorhabditis vulgaris</name>
    <dbReference type="NCBI Taxonomy" id="31234"/>
    <lineage>
        <taxon>Eukaryota</taxon>
        <taxon>Metazoa</taxon>
        <taxon>Ecdysozoa</taxon>
        <taxon>Nematoda</taxon>
        <taxon>Chromadorea</taxon>
        <taxon>Rhabditida</taxon>
        <taxon>Rhabditina</taxon>
        <taxon>Rhabditomorpha</taxon>
        <taxon>Rhabditoidea</taxon>
        <taxon>Rhabditidae</taxon>
        <taxon>Peloderinae</taxon>
        <taxon>Caenorhabditis</taxon>
    </lineage>
</organism>
<sequence>MLIYRTFLLFLVLIYQIYSDPINIEMLIRCDLSIAHYCGKLVYYEMDYQGQHDVFKTHQFCSDYEYQQFQYEKFWPGGDPGKEYEFSFTLEHNCTLTGQRLCIRPHQYVRKYIDGEQYVEFYVKAYNRGENFDCLLLMYRTLLLYVFVISMIYGDPINLEILIRCDSSIKFYCGHIIFYEVDVLPGSHDNFKTDRYCTDEVWEELKYPPISLGGDASPVEWTSELTDTQTDKKFQTYEFSYELRHNCTTDGLVRCVNPRQEIQAAANKEQNVELYAKLFNRGGYPNC</sequence>
<keyword evidence="1" id="KW-0732">Signal</keyword>
<evidence type="ECO:0000313" key="2">
    <source>
        <dbReference type="EMBL" id="EFO87192.1"/>
    </source>
</evidence>
<dbReference type="PANTHER" id="PTHR21479">
    <property type="match status" value="1"/>
</dbReference>
<evidence type="ECO:0000313" key="3">
    <source>
        <dbReference type="Proteomes" id="UP000008281"/>
    </source>
</evidence>
<evidence type="ECO:0000256" key="1">
    <source>
        <dbReference type="SAM" id="SignalP"/>
    </source>
</evidence>
<dbReference type="HOGENOM" id="CLU_970573_0_0_1"/>
<feature type="chain" id="PRO_5003178070" evidence="1">
    <location>
        <begin position="20"/>
        <end position="287"/>
    </location>
</feature>
<name>E3N5J4_CAERE</name>
<dbReference type="InParanoid" id="E3N5J4"/>
<keyword evidence="3" id="KW-1185">Reference proteome</keyword>
<dbReference type="eggNOG" id="ENOG502TK6M">
    <property type="taxonomic scope" value="Eukaryota"/>
</dbReference>
<dbReference type="Proteomes" id="UP000008281">
    <property type="component" value="Unassembled WGS sequence"/>
</dbReference>
<dbReference type="EMBL" id="DS268532">
    <property type="protein sequence ID" value="EFO87192.1"/>
    <property type="molecule type" value="Genomic_DNA"/>
</dbReference>
<dbReference type="InterPro" id="IPR008588">
    <property type="entry name" value="DUF870_CAE_spp"/>
</dbReference>
<dbReference type="Pfam" id="PF05912">
    <property type="entry name" value="DUF870"/>
    <property type="match status" value="2"/>
</dbReference>
<protein>
    <submittedName>
        <fullName evidence="2">Uncharacterized protein</fullName>
    </submittedName>
</protein>
<dbReference type="AlphaFoldDB" id="E3N5J4"/>
<reference evidence="2" key="1">
    <citation type="submission" date="2007-07" db="EMBL/GenBank/DDBJ databases">
        <title>PCAP assembly of the Caenorhabditis remanei genome.</title>
        <authorList>
            <consortium name="The Caenorhabditis remanei Sequencing Consortium"/>
            <person name="Wilson R.K."/>
        </authorList>
    </citation>
    <scope>NUCLEOTIDE SEQUENCE [LARGE SCALE GENOMIC DNA]</scope>
    <source>
        <strain evidence="2">PB4641</strain>
    </source>
</reference>
<proteinExistence type="predicted"/>
<gene>
    <name evidence="2" type="ORF">CRE_27823</name>
</gene>
<dbReference type="PANTHER" id="PTHR21479:SF6">
    <property type="entry name" value="MBL FOLD METALLO-HYDROLASE-RELATED"/>
    <property type="match status" value="1"/>
</dbReference>